<comment type="caution">
    <text evidence="7">The sequence shown here is derived from an EMBL/GenBank/DDBJ whole genome shotgun (WGS) entry which is preliminary data.</text>
</comment>
<keyword evidence="8" id="KW-1185">Reference proteome</keyword>
<keyword evidence="5" id="KW-0106">Calcium</keyword>
<feature type="domain" description="EF-hand" evidence="6">
    <location>
        <begin position="165"/>
        <end position="200"/>
    </location>
</feature>
<dbReference type="Pfam" id="PF13202">
    <property type="entry name" value="EF-hand_5"/>
    <property type="match status" value="1"/>
</dbReference>
<dbReference type="Gene3D" id="1.10.238.10">
    <property type="entry name" value="EF-hand"/>
    <property type="match status" value="1"/>
</dbReference>
<dbReference type="GO" id="GO:0005737">
    <property type="term" value="C:cytoplasm"/>
    <property type="evidence" value="ECO:0007669"/>
    <property type="project" value="UniProtKB-SubCell"/>
</dbReference>
<dbReference type="PROSITE" id="PS50222">
    <property type="entry name" value="EF_HAND_2"/>
    <property type="match status" value="2"/>
</dbReference>
<feature type="domain" description="EF-hand" evidence="6">
    <location>
        <begin position="129"/>
        <end position="164"/>
    </location>
</feature>
<dbReference type="InterPro" id="IPR051426">
    <property type="entry name" value="Peflin/Sorcin_CaBP"/>
</dbReference>
<evidence type="ECO:0000256" key="3">
    <source>
        <dbReference type="ARBA" id="ARBA00022723"/>
    </source>
</evidence>
<name>A0A0N0P8K6_LEPSE</name>
<gene>
    <name evidence="7" type="ORF">ABL78_1228</name>
</gene>
<evidence type="ECO:0000256" key="5">
    <source>
        <dbReference type="ARBA" id="ARBA00022837"/>
    </source>
</evidence>
<dbReference type="OrthoDB" id="261370at2759"/>
<protein>
    <submittedName>
        <fullName evidence="7">EF hand-like protein</fullName>
    </submittedName>
</protein>
<reference evidence="7 8" key="1">
    <citation type="journal article" date="2015" name="PLoS Pathog.">
        <title>Leptomonas seymouri: Adaptations to the Dixenous Life Cycle Analyzed by Genome Sequencing, Transcriptome Profiling and Co-infection with Leishmania donovani.</title>
        <authorList>
            <person name="Kraeva N."/>
            <person name="Butenko A."/>
            <person name="Hlavacova J."/>
            <person name="Kostygov A."/>
            <person name="Myskova J."/>
            <person name="Grybchuk D."/>
            <person name="Lestinova T."/>
            <person name="Votypka J."/>
            <person name="Volf P."/>
            <person name="Opperdoes F."/>
            <person name="Flegontov P."/>
            <person name="Lukes J."/>
            <person name="Yurchenko V."/>
        </authorList>
    </citation>
    <scope>NUCLEOTIDE SEQUENCE [LARGE SCALE GENOMIC DNA]</scope>
    <source>
        <strain evidence="7 8">ATCC 30220</strain>
    </source>
</reference>
<dbReference type="PANTHER" id="PTHR46212:SF3">
    <property type="entry name" value="GH27120P"/>
    <property type="match status" value="1"/>
</dbReference>
<keyword evidence="2" id="KW-0963">Cytoplasm</keyword>
<keyword evidence="3" id="KW-0479">Metal-binding</keyword>
<evidence type="ECO:0000256" key="4">
    <source>
        <dbReference type="ARBA" id="ARBA00022737"/>
    </source>
</evidence>
<dbReference type="GO" id="GO:0005509">
    <property type="term" value="F:calcium ion binding"/>
    <property type="evidence" value="ECO:0007669"/>
    <property type="project" value="InterPro"/>
</dbReference>
<dbReference type="Pfam" id="PF13499">
    <property type="entry name" value="EF-hand_7"/>
    <property type="match status" value="1"/>
</dbReference>
<dbReference type="VEuPathDB" id="TriTrypDB:Lsey_0019_0130"/>
<comment type="subcellular location">
    <subcellularLocation>
        <location evidence="1">Cytoplasm</location>
    </subcellularLocation>
</comment>
<evidence type="ECO:0000256" key="1">
    <source>
        <dbReference type="ARBA" id="ARBA00004496"/>
    </source>
</evidence>
<dbReference type="AlphaFoldDB" id="A0A0N0P8K6"/>
<dbReference type="SUPFAM" id="SSF47473">
    <property type="entry name" value="EF-hand"/>
    <property type="match status" value="1"/>
</dbReference>
<evidence type="ECO:0000259" key="6">
    <source>
        <dbReference type="PROSITE" id="PS50222"/>
    </source>
</evidence>
<evidence type="ECO:0000313" key="7">
    <source>
        <dbReference type="EMBL" id="KPI89647.1"/>
    </source>
</evidence>
<dbReference type="PANTHER" id="PTHR46212">
    <property type="entry name" value="PEFLIN"/>
    <property type="match status" value="1"/>
</dbReference>
<proteinExistence type="predicted"/>
<dbReference type="Proteomes" id="UP000038009">
    <property type="component" value="Unassembled WGS sequence"/>
</dbReference>
<evidence type="ECO:0000256" key="2">
    <source>
        <dbReference type="ARBA" id="ARBA00022490"/>
    </source>
</evidence>
<accession>A0A0N0P8K6</accession>
<dbReference type="InterPro" id="IPR011992">
    <property type="entry name" value="EF-hand-dom_pair"/>
</dbReference>
<evidence type="ECO:0000313" key="8">
    <source>
        <dbReference type="Proteomes" id="UP000038009"/>
    </source>
</evidence>
<dbReference type="OMA" id="LNQFIYC"/>
<organism evidence="7 8">
    <name type="scientific">Leptomonas seymouri</name>
    <dbReference type="NCBI Taxonomy" id="5684"/>
    <lineage>
        <taxon>Eukaryota</taxon>
        <taxon>Discoba</taxon>
        <taxon>Euglenozoa</taxon>
        <taxon>Kinetoplastea</taxon>
        <taxon>Metakinetoplastina</taxon>
        <taxon>Trypanosomatida</taxon>
        <taxon>Trypanosomatidae</taxon>
        <taxon>Leishmaniinae</taxon>
        <taxon>Leptomonas</taxon>
    </lineage>
</organism>
<dbReference type="InterPro" id="IPR002048">
    <property type="entry name" value="EF_hand_dom"/>
</dbReference>
<keyword evidence="4" id="KW-0677">Repeat</keyword>
<sequence length="230" mass="25179">MAAGYPSYYVGYPPAAPATGYGAPPNNCNSNYSLYPGYGSPSSQPHLTPPMPGAGACSPLSYQAPPESFSGFRVVDRNNSTRMGVNELSAALSNSGFRFSLGTTEMLLRRYDLDRSGTITTEELADLQEFLSTLQQGFRLRDTSGDGRLDRLETRAVLHQSGFALSEETFEAVMRAFDRQHRGSLSFDDYVELSVFMEQARDAFSYFDPDYAGAAVLNFDIFVGLEATLC</sequence>
<dbReference type="EMBL" id="LJSK01000019">
    <property type="protein sequence ID" value="KPI89647.1"/>
    <property type="molecule type" value="Genomic_DNA"/>
</dbReference>